<comment type="caution">
    <text evidence="8">The sequence shown here is derived from an EMBL/GenBank/DDBJ whole genome shotgun (WGS) entry which is preliminary data.</text>
</comment>
<evidence type="ECO:0000313" key="9">
    <source>
        <dbReference type="Proteomes" id="UP001151518"/>
    </source>
</evidence>
<dbReference type="EMBL" id="JANBTW010000050">
    <property type="protein sequence ID" value="KAJ2675232.1"/>
    <property type="molecule type" value="Genomic_DNA"/>
</dbReference>
<dbReference type="InterPro" id="IPR008283">
    <property type="entry name" value="Peptidase_M17_N"/>
</dbReference>
<evidence type="ECO:0000256" key="1">
    <source>
        <dbReference type="ARBA" id="ARBA00000135"/>
    </source>
</evidence>
<keyword evidence="4" id="KW-0031">Aminopeptidase</keyword>
<dbReference type="Proteomes" id="UP001151518">
    <property type="component" value="Unassembled WGS sequence"/>
</dbReference>
<dbReference type="InterPro" id="IPR011356">
    <property type="entry name" value="Leucine_aapep/pepB"/>
</dbReference>
<comment type="catalytic activity">
    <reaction evidence="2">
        <text>Release of N-terminal proline from a peptide.</text>
        <dbReference type="EC" id="3.4.11.5"/>
    </reaction>
</comment>
<dbReference type="GO" id="GO:0070006">
    <property type="term" value="F:metalloaminopeptidase activity"/>
    <property type="evidence" value="ECO:0007669"/>
    <property type="project" value="InterPro"/>
</dbReference>
<dbReference type="Gene3D" id="3.40.630.10">
    <property type="entry name" value="Zn peptidases"/>
    <property type="match status" value="1"/>
</dbReference>
<dbReference type="GO" id="GO:0006508">
    <property type="term" value="P:proteolysis"/>
    <property type="evidence" value="ECO:0007669"/>
    <property type="project" value="UniProtKB-KW"/>
</dbReference>
<dbReference type="GO" id="GO:0005737">
    <property type="term" value="C:cytoplasm"/>
    <property type="evidence" value="ECO:0007669"/>
    <property type="project" value="InterPro"/>
</dbReference>
<dbReference type="NCBIfam" id="NF002073">
    <property type="entry name" value="PRK00913.1-2"/>
    <property type="match status" value="1"/>
</dbReference>
<dbReference type="PANTHER" id="PTHR11963">
    <property type="entry name" value="LEUCINE AMINOPEPTIDASE-RELATED"/>
    <property type="match status" value="1"/>
</dbReference>
<keyword evidence="6" id="KW-0378">Hydrolase</keyword>
<keyword evidence="5" id="KW-0645">Protease</keyword>
<dbReference type="GO" id="GO:0030145">
    <property type="term" value="F:manganese ion binding"/>
    <property type="evidence" value="ECO:0007669"/>
    <property type="project" value="InterPro"/>
</dbReference>
<dbReference type="PANTHER" id="PTHR11963:SF23">
    <property type="entry name" value="CYTOSOL AMINOPEPTIDASE"/>
    <property type="match status" value="1"/>
</dbReference>
<evidence type="ECO:0000256" key="4">
    <source>
        <dbReference type="ARBA" id="ARBA00022438"/>
    </source>
</evidence>
<dbReference type="Gene3D" id="3.40.220.10">
    <property type="entry name" value="Leucine Aminopeptidase, subunit E, domain 1"/>
    <property type="match status" value="1"/>
</dbReference>
<dbReference type="CDD" id="cd00433">
    <property type="entry name" value="Peptidase_M17"/>
    <property type="match status" value="1"/>
</dbReference>
<dbReference type="Pfam" id="PF00883">
    <property type="entry name" value="Peptidase_M17"/>
    <property type="match status" value="1"/>
</dbReference>
<dbReference type="InterPro" id="IPR000819">
    <property type="entry name" value="Peptidase_M17_C"/>
</dbReference>
<evidence type="ECO:0000256" key="2">
    <source>
        <dbReference type="ARBA" id="ARBA00001585"/>
    </source>
</evidence>
<sequence>MQVLSKTRGTLGHVARSISHPQRQAPVQHRLAFSTSRSMAQKQQPIKHGLVLGMTSSHKLYGAEAARLSSAQQQQIVSQVQALGSKGDAGSVQLILLNNGDEQPRHVAVVGLGQDGEISDGMDYTREIVRTAVANGVRQLCSRGPITDVAVGPMPCQQASAEGATLALYKFDAFKSKLGSAGENAEKAKVAFTCLEQAQPASDSWDAGIVYGEAQNFARDLMNAPANHMTPTIFANRVKDEFATLDNVQVNVYDQAWAERQRMGGLLAVSKGSEEPLRFVEIIYRGRGGGDVPLAMVGKGITFDTGGYNLKPGRHMDLMKGDMGGGATVVAAMRAIARLRLPIDVVATVPLCENMVSGGATKVSDVYTSRAGLTVEVMNTDAEGRIVLADALHYTIETHQPRAIVDVATLTGAMVAALGELYTGVFTPSPRLWAALAQASRDTDEPVWRMPLHDAWDAMLKSPVADLSNIGNKAEAGACTAAAFLRQFVGTPRALPGGSVLRDQNTDEALPRWAHLDIAGPMEASASSGYHQKGMSGRPTRLLIELARILAQAPLP</sequence>
<evidence type="ECO:0000256" key="3">
    <source>
        <dbReference type="ARBA" id="ARBA00009528"/>
    </source>
</evidence>
<dbReference type="SUPFAM" id="SSF52949">
    <property type="entry name" value="Macro domain-like"/>
    <property type="match status" value="1"/>
</dbReference>
<dbReference type="PRINTS" id="PR00481">
    <property type="entry name" value="LAMNOPPTDASE"/>
</dbReference>
<gene>
    <name evidence="8" type="ORF">GGI25_004072</name>
</gene>
<dbReference type="InterPro" id="IPR043472">
    <property type="entry name" value="Macro_dom-like"/>
</dbReference>
<comment type="catalytic activity">
    <reaction evidence="1">
        <text>Release of an N-terminal amino acid, Xaa-|-Yaa-, in which Xaa is preferably Leu, but may be other amino acids including Pro although not Arg or Lys, and Yaa may be Pro. Amino acid amides and methyl esters are also readily hydrolyzed, but rates on arylamides are exceedingly low.</text>
        <dbReference type="EC" id="3.4.11.1"/>
    </reaction>
</comment>
<dbReference type="InterPro" id="IPR023042">
    <property type="entry name" value="Peptidase_M17_leu_NH2_pept"/>
</dbReference>
<name>A0A9W8G5U1_9FUNG</name>
<evidence type="ECO:0000313" key="8">
    <source>
        <dbReference type="EMBL" id="KAJ2675232.1"/>
    </source>
</evidence>
<evidence type="ECO:0000256" key="6">
    <source>
        <dbReference type="ARBA" id="ARBA00022801"/>
    </source>
</evidence>
<dbReference type="Pfam" id="PF02789">
    <property type="entry name" value="Peptidase_M17_N"/>
    <property type="match status" value="1"/>
</dbReference>
<organism evidence="8 9">
    <name type="scientific">Coemansia spiralis</name>
    <dbReference type="NCBI Taxonomy" id="417178"/>
    <lineage>
        <taxon>Eukaryota</taxon>
        <taxon>Fungi</taxon>
        <taxon>Fungi incertae sedis</taxon>
        <taxon>Zoopagomycota</taxon>
        <taxon>Kickxellomycotina</taxon>
        <taxon>Kickxellomycetes</taxon>
        <taxon>Kickxellales</taxon>
        <taxon>Kickxellaceae</taxon>
        <taxon>Coemansia</taxon>
    </lineage>
</organism>
<feature type="domain" description="Cytosol aminopeptidase" evidence="7">
    <location>
        <begin position="379"/>
        <end position="386"/>
    </location>
</feature>
<reference evidence="8" key="1">
    <citation type="submission" date="2022-07" db="EMBL/GenBank/DDBJ databases">
        <title>Phylogenomic reconstructions and comparative analyses of Kickxellomycotina fungi.</title>
        <authorList>
            <person name="Reynolds N.K."/>
            <person name="Stajich J.E."/>
            <person name="Barry K."/>
            <person name="Grigoriev I.V."/>
            <person name="Crous P."/>
            <person name="Smith M.E."/>
        </authorList>
    </citation>
    <scope>NUCLEOTIDE SEQUENCE</scope>
    <source>
        <strain evidence="8">NRRL 3115</strain>
    </source>
</reference>
<accession>A0A9W8G5U1</accession>
<dbReference type="OrthoDB" id="412814at2759"/>
<dbReference type="HAMAP" id="MF_00181">
    <property type="entry name" value="Cytosol_peptidase_M17"/>
    <property type="match status" value="1"/>
</dbReference>
<evidence type="ECO:0000259" key="7">
    <source>
        <dbReference type="PROSITE" id="PS00631"/>
    </source>
</evidence>
<dbReference type="PROSITE" id="PS00631">
    <property type="entry name" value="CYTOSOL_AP"/>
    <property type="match status" value="1"/>
</dbReference>
<dbReference type="SUPFAM" id="SSF53187">
    <property type="entry name" value="Zn-dependent exopeptidases"/>
    <property type="match status" value="1"/>
</dbReference>
<protein>
    <recommendedName>
        <fullName evidence="7">Cytosol aminopeptidase domain-containing protein</fullName>
    </recommendedName>
</protein>
<evidence type="ECO:0000256" key="5">
    <source>
        <dbReference type="ARBA" id="ARBA00022670"/>
    </source>
</evidence>
<comment type="similarity">
    <text evidence="3">Belongs to the peptidase M17 family.</text>
</comment>
<dbReference type="AlphaFoldDB" id="A0A9W8G5U1"/>
<proteinExistence type="inferred from homology"/>